<proteinExistence type="predicted"/>
<name>A0A1G6HDQ4_9MICO</name>
<sequence>MPTVPDALELTPLPSVSALPIADLYARHLLGVSDDVEPSEVETLALARFAAAAWEVPPVEERTATGGRLLPGMLRISRHILLSGPYAPLDEHGSSLGFTPDVEMVYDVVCPRERGAAPHPGGDQDGLGRVFADALPVRGEWRVASWLVAVGRRLGGSLFFEVTPGVRSMMSPDPAVSVDLTVYSDVWLDPAAAERVCQDAHAGARLASSGEPWGGPPPSTGLVPAIENSDLTPDQLYALHARADAFDIEALSTPQTLSSYGVQVDLGKDGIVSVEVGGIEKPPVVLRGLDWAEHGAVTYEVRWTPVDLVDWQREIPSFDHRLARTRATGVVAQLARAIFAAVGGEVADQDDFLVDPEDV</sequence>
<keyword evidence="2" id="KW-1185">Reference proteome</keyword>
<accession>A0A1G6HDQ4</accession>
<dbReference type="STRING" id="1814289.SAMN05216410_0894"/>
<evidence type="ECO:0000313" key="1">
    <source>
        <dbReference type="EMBL" id="SDB91556.1"/>
    </source>
</evidence>
<reference evidence="1 2" key="1">
    <citation type="submission" date="2016-09" db="EMBL/GenBank/DDBJ databases">
        <authorList>
            <person name="Capua I."/>
            <person name="De Benedictis P."/>
            <person name="Joannis T."/>
            <person name="Lombin L.H."/>
            <person name="Cattoli G."/>
        </authorList>
    </citation>
    <scope>NUCLEOTIDE SEQUENCE [LARGE SCALE GENOMIC DNA]</scope>
    <source>
        <strain evidence="1 2">ISLP-3</strain>
    </source>
</reference>
<protein>
    <submittedName>
        <fullName evidence="1">Uncharacterized protein</fullName>
    </submittedName>
</protein>
<dbReference type="EMBL" id="FMYH01000001">
    <property type="protein sequence ID" value="SDB91556.1"/>
    <property type="molecule type" value="Genomic_DNA"/>
</dbReference>
<dbReference type="RefSeq" id="WP_245700847.1">
    <property type="nucleotide sequence ID" value="NZ_FMYH01000001.1"/>
</dbReference>
<dbReference type="AlphaFoldDB" id="A0A1G6HDQ4"/>
<organism evidence="1 2">
    <name type="scientific">Sanguibacter gelidistatuariae</name>
    <dbReference type="NCBI Taxonomy" id="1814289"/>
    <lineage>
        <taxon>Bacteria</taxon>
        <taxon>Bacillati</taxon>
        <taxon>Actinomycetota</taxon>
        <taxon>Actinomycetes</taxon>
        <taxon>Micrococcales</taxon>
        <taxon>Sanguibacteraceae</taxon>
        <taxon>Sanguibacter</taxon>
    </lineage>
</organism>
<gene>
    <name evidence="1" type="ORF">SAMN05216410_0894</name>
</gene>
<dbReference type="Proteomes" id="UP000199039">
    <property type="component" value="Unassembled WGS sequence"/>
</dbReference>
<evidence type="ECO:0000313" key="2">
    <source>
        <dbReference type="Proteomes" id="UP000199039"/>
    </source>
</evidence>